<comment type="caution">
    <text evidence="9">The sequence shown here is derived from an EMBL/GenBank/DDBJ whole genome shotgun (WGS) entry which is preliminary data.</text>
</comment>
<dbReference type="GO" id="GO:0000976">
    <property type="term" value="F:transcription cis-regulatory region binding"/>
    <property type="evidence" value="ECO:0007669"/>
    <property type="project" value="TreeGrafter"/>
</dbReference>
<accession>A0A951Q2E2</accession>
<organism evidence="9 10">
    <name type="scientific">Mojavia pulchra JT2-VF2</name>
    <dbReference type="NCBI Taxonomy" id="287848"/>
    <lineage>
        <taxon>Bacteria</taxon>
        <taxon>Bacillati</taxon>
        <taxon>Cyanobacteriota</taxon>
        <taxon>Cyanophyceae</taxon>
        <taxon>Nostocales</taxon>
        <taxon>Nostocaceae</taxon>
    </lineage>
</organism>
<dbReference type="Gene3D" id="6.10.250.690">
    <property type="match status" value="1"/>
</dbReference>
<dbReference type="PANTHER" id="PTHR48111:SF15">
    <property type="entry name" value="OMPR SUBFAMILY"/>
    <property type="match status" value="1"/>
</dbReference>
<feature type="domain" description="Response regulatory" evidence="6">
    <location>
        <begin position="489"/>
        <end position="605"/>
    </location>
</feature>
<reference evidence="9" key="2">
    <citation type="journal article" date="2022" name="Microbiol. Resour. Announc.">
        <title>Metagenome Sequencing to Explore Phylogenomics of Terrestrial Cyanobacteria.</title>
        <authorList>
            <person name="Ward R.D."/>
            <person name="Stajich J.E."/>
            <person name="Johansen J.R."/>
            <person name="Huntemann M."/>
            <person name="Clum A."/>
            <person name="Foster B."/>
            <person name="Foster B."/>
            <person name="Roux S."/>
            <person name="Palaniappan K."/>
            <person name="Varghese N."/>
            <person name="Mukherjee S."/>
            <person name="Reddy T.B.K."/>
            <person name="Daum C."/>
            <person name="Copeland A."/>
            <person name="Chen I.A."/>
            <person name="Ivanova N.N."/>
            <person name="Kyrpides N.C."/>
            <person name="Shapiro N."/>
            <person name="Eloe-Fadrosh E.A."/>
            <person name="Pietrasiak N."/>
        </authorList>
    </citation>
    <scope>NUCLEOTIDE SEQUENCE</scope>
    <source>
        <strain evidence="9">JT2-VF2</strain>
    </source>
</reference>
<feature type="modified residue" description="4-aspartylphosphate" evidence="3">
    <location>
        <position position="412"/>
    </location>
</feature>
<evidence type="ECO:0000256" key="4">
    <source>
        <dbReference type="PROSITE-ProRule" id="PRU01091"/>
    </source>
</evidence>
<dbReference type="SUPFAM" id="SSF52172">
    <property type="entry name" value="CheY-like"/>
    <property type="match status" value="3"/>
</dbReference>
<evidence type="ECO:0000259" key="6">
    <source>
        <dbReference type="PROSITE" id="PS50110"/>
    </source>
</evidence>
<feature type="domain" description="Response regulatory" evidence="6">
    <location>
        <begin position="2"/>
        <end position="116"/>
    </location>
</feature>
<dbReference type="Gene3D" id="3.40.50.2300">
    <property type="match status" value="3"/>
</dbReference>
<name>A0A951Q2E2_9NOST</name>
<dbReference type="CDD" id="cd00156">
    <property type="entry name" value="REC"/>
    <property type="match status" value="2"/>
</dbReference>
<dbReference type="InterPro" id="IPR001789">
    <property type="entry name" value="Sig_transdc_resp-reg_receiver"/>
</dbReference>
<dbReference type="Pfam" id="PF01627">
    <property type="entry name" value="Hpt"/>
    <property type="match status" value="1"/>
</dbReference>
<dbReference type="InterPro" id="IPR039420">
    <property type="entry name" value="WalR-like"/>
</dbReference>
<dbReference type="Gene3D" id="1.10.10.10">
    <property type="entry name" value="Winged helix-like DNA-binding domain superfamily/Winged helix DNA-binding domain"/>
    <property type="match status" value="1"/>
</dbReference>
<dbReference type="Pfam" id="PF00486">
    <property type="entry name" value="Trans_reg_C"/>
    <property type="match status" value="1"/>
</dbReference>
<dbReference type="Gene3D" id="1.20.120.160">
    <property type="entry name" value="HPT domain"/>
    <property type="match status" value="1"/>
</dbReference>
<dbReference type="EMBL" id="JAHHHN010000010">
    <property type="protein sequence ID" value="MBW4563070.1"/>
    <property type="molecule type" value="Genomic_DNA"/>
</dbReference>
<dbReference type="GO" id="GO:0032993">
    <property type="term" value="C:protein-DNA complex"/>
    <property type="evidence" value="ECO:0007669"/>
    <property type="project" value="TreeGrafter"/>
</dbReference>
<evidence type="ECO:0000256" key="3">
    <source>
        <dbReference type="PROSITE-ProRule" id="PRU00169"/>
    </source>
</evidence>
<feature type="region of interest" description="Disordered" evidence="5">
    <location>
        <begin position="219"/>
        <end position="238"/>
    </location>
</feature>
<evidence type="ECO:0000259" key="7">
    <source>
        <dbReference type="PROSITE" id="PS50894"/>
    </source>
</evidence>
<feature type="domain" description="Response regulatory" evidence="6">
    <location>
        <begin position="363"/>
        <end position="479"/>
    </location>
</feature>
<protein>
    <submittedName>
        <fullName evidence="9">Response regulator</fullName>
    </submittedName>
</protein>
<dbReference type="GO" id="GO:0005829">
    <property type="term" value="C:cytosol"/>
    <property type="evidence" value="ECO:0007669"/>
    <property type="project" value="TreeGrafter"/>
</dbReference>
<dbReference type="PROSITE" id="PS50894">
    <property type="entry name" value="HPT"/>
    <property type="match status" value="1"/>
</dbReference>
<dbReference type="InterPro" id="IPR036388">
    <property type="entry name" value="WH-like_DNA-bd_sf"/>
</dbReference>
<evidence type="ECO:0000256" key="5">
    <source>
        <dbReference type="SAM" id="MobiDB-lite"/>
    </source>
</evidence>
<dbReference type="Pfam" id="PF00072">
    <property type="entry name" value="Response_reg"/>
    <property type="match status" value="3"/>
</dbReference>
<dbReference type="InterPro" id="IPR036641">
    <property type="entry name" value="HPT_dom_sf"/>
</dbReference>
<dbReference type="InterPro" id="IPR011006">
    <property type="entry name" value="CheY-like_superfamily"/>
</dbReference>
<dbReference type="InterPro" id="IPR001867">
    <property type="entry name" value="OmpR/PhoB-type_DNA-bd"/>
</dbReference>
<dbReference type="AlphaFoldDB" id="A0A951Q2E2"/>
<proteinExistence type="predicted"/>
<dbReference type="CDD" id="cd19935">
    <property type="entry name" value="REC_OmpR_CusR-like"/>
    <property type="match status" value="1"/>
</dbReference>
<dbReference type="CDD" id="cd00383">
    <property type="entry name" value="trans_reg_C"/>
    <property type="match status" value="1"/>
</dbReference>
<dbReference type="SUPFAM" id="SSF47226">
    <property type="entry name" value="Histidine-containing phosphotransfer domain, HPT domain"/>
    <property type="match status" value="1"/>
</dbReference>
<evidence type="ECO:0000259" key="8">
    <source>
        <dbReference type="PROSITE" id="PS51755"/>
    </source>
</evidence>
<dbReference type="PROSITE" id="PS50110">
    <property type="entry name" value="RESPONSE_REGULATORY"/>
    <property type="match status" value="3"/>
</dbReference>
<feature type="domain" description="HPt" evidence="7">
    <location>
        <begin position="253"/>
        <end position="357"/>
    </location>
</feature>
<feature type="modified residue" description="4-aspartylphosphate" evidence="3">
    <location>
        <position position="538"/>
    </location>
</feature>
<feature type="modified residue" description="4-aspartylphosphate" evidence="3">
    <location>
        <position position="51"/>
    </location>
</feature>
<evidence type="ECO:0000256" key="2">
    <source>
        <dbReference type="PROSITE-ProRule" id="PRU00110"/>
    </source>
</evidence>
<dbReference type="Proteomes" id="UP000715781">
    <property type="component" value="Unassembled WGS sequence"/>
</dbReference>
<dbReference type="GO" id="GO:0000156">
    <property type="term" value="F:phosphorelay response regulator activity"/>
    <property type="evidence" value="ECO:0007669"/>
    <property type="project" value="TreeGrafter"/>
</dbReference>
<feature type="DNA-binding region" description="OmpR/PhoB-type" evidence="4">
    <location>
        <begin position="124"/>
        <end position="222"/>
    </location>
</feature>
<feature type="modified residue" description="Phosphohistidine" evidence="2">
    <location>
        <position position="297"/>
    </location>
</feature>
<sequence>MKILLVEDDQPTSSALTDILIAHYYTVNLAVDGQSGLELAMAFEYDLVLLDIMLPDIDGISLCRRLRSKGYPSPILLLTAKDSTTDRVMGLDAGADDYVVKPFDIDELMARVRALLRRGKPIPSSTITWENVRFDPINSEVICGEKLLRLTPKEYCLLELFLLNPKRIFSRSAILERLWDFAESPGEETVSTHIKCLRQKLKAAGASDPIETVHGLGYRLRPPAQPKEPATSVASYSSDKNKEQAYQKKVKASTYKIWEKFQGKFAQQFAVLEQLAIALKAGEVTFEMQQQAKQQAHNLAGSLGIFGLMKGSLLAKELEDILESGSLLEEVQVEQIANLVSSLRQEVHKSPEVKSEPDSYSPLMLIVDNDLKLAEQIKIEASVWGVRVEIAIDLDIARQAIAQDPPDIILLDPNISNSTEDGVTLLRQLMQESPKIPVLVFTRRDSLTDRLEIARLGGYAFLQKPLPTREILQAVSEVLSKNHVTSGNRVMVVDDDSAMLVILSTLLRPLGVEVTVLNNPHQFWEVLTASAPNLLILDLEMPDFNGLDLCQVVRSDCKWHSLPIIFWSAHTEAKHIDQAFAAGADDYICKSTKVTELTTRIIRRLRRVGFQKQKSSRGDKALA</sequence>
<evidence type="ECO:0000256" key="1">
    <source>
        <dbReference type="ARBA" id="ARBA00023125"/>
    </source>
</evidence>
<evidence type="ECO:0000313" key="9">
    <source>
        <dbReference type="EMBL" id="MBW4563070.1"/>
    </source>
</evidence>
<dbReference type="GO" id="GO:0006355">
    <property type="term" value="P:regulation of DNA-templated transcription"/>
    <property type="evidence" value="ECO:0007669"/>
    <property type="project" value="InterPro"/>
</dbReference>
<feature type="domain" description="OmpR/PhoB-type" evidence="8">
    <location>
        <begin position="124"/>
        <end position="222"/>
    </location>
</feature>
<gene>
    <name evidence="9" type="ORF">KME32_18360</name>
</gene>
<dbReference type="InterPro" id="IPR008207">
    <property type="entry name" value="Sig_transdc_His_kin_Hpt_dom"/>
</dbReference>
<reference evidence="9" key="1">
    <citation type="submission" date="2021-05" db="EMBL/GenBank/DDBJ databases">
        <authorList>
            <person name="Pietrasiak N."/>
            <person name="Ward R."/>
            <person name="Stajich J.E."/>
            <person name="Kurbessoian T."/>
        </authorList>
    </citation>
    <scope>NUCLEOTIDE SEQUENCE</scope>
    <source>
        <strain evidence="9">JT2-VF2</strain>
    </source>
</reference>
<keyword evidence="3" id="KW-0597">Phosphoprotein</keyword>
<dbReference type="PANTHER" id="PTHR48111">
    <property type="entry name" value="REGULATOR OF RPOS"/>
    <property type="match status" value="1"/>
</dbReference>
<dbReference type="SMART" id="SM00448">
    <property type="entry name" value="REC"/>
    <property type="match status" value="3"/>
</dbReference>
<dbReference type="SMART" id="SM00862">
    <property type="entry name" value="Trans_reg_C"/>
    <property type="match status" value="1"/>
</dbReference>
<keyword evidence="1 4" id="KW-0238">DNA-binding</keyword>
<evidence type="ECO:0000313" key="10">
    <source>
        <dbReference type="Proteomes" id="UP000715781"/>
    </source>
</evidence>
<dbReference type="CDD" id="cd00088">
    <property type="entry name" value="HPT"/>
    <property type="match status" value="1"/>
</dbReference>
<dbReference type="PROSITE" id="PS51755">
    <property type="entry name" value="OMPR_PHOB"/>
    <property type="match status" value="1"/>
</dbReference>